<organism evidence="2 3">
    <name type="scientific">Dysgonomonas termitidis</name>
    <dbReference type="NCBI Taxonomy" id="1516126"/>
    <lineage>
        <taxon>Bacteria</taxon>
        <taxon>Pseudomonadati</taxon>
        <taxon>Bacteroidota</taxon>
        <taxon>Bacteroidia</taxon>
        <taxon>Bacteroidales</taxon>
        <taxon>Dysgonomonadaceae</taxon>
        <taxon>Dysgonomonas</taxon>
    </lineage>
</organism>
<proteinExistence type="predicted"/>
<gene>
    <name evidence="2" type="ORF">ACFO6W_22720</name>
</gene>
<reference evidence="3" key="1">
    <citation type="journal article" date="2019" name="Int. J. Syst. Evol. Microbiol.">
        <title>The Global Catalogue of Microorganisms (GCM) 10K type strain sequencing project: providing services to taxonomists for standard genome sequencing and annotation.</title>
        <authorList>
            <consortium name="The Broad Institute Genomics Platform"/>
            <consortium name="The Broad Institute Genome Sequencing Center for Infectious Disease"/>
            <person name="Wu L."/>
            <person name="Ma J."/>
        </authorList>
    </citation>
    <scope>NUCLEOTIDE SEQUENCE [LARGE SCALE GENOMIC DNA]</scope>
    <source>
        <strain evidence="3">CCUG 66188</strain>
    </source>
</reference>
<sequence length="918" mass="94789">MSLCEGNSQLTIYPDPCPDVLADGTGCDDEFQVTDPDCVNGPFNFAIIIGGDYAALTDVDESDGRFRITFRENNTTRQRTVVVRVTSSCTGLSKDFLFIQQGQACNDTLGEAPAITATPAGTALSYCAGGAVYLSVPADTPNLDVLIWTLNGIEIARGVNFLEVTREGRYDIHMGAVGCNQRDDNAVTVTRDGTGAPLAPSLVVLGNNGQVCGPGGTTQLVAMNPNSGGTVLWFKDGVLQDGSNGTDNITGTQVTVGVGDWFAVVQDGDCLSRKSPTESVTVDSSTGTSLTTPVVDKGGAFCAGSTILLSVTAGTFDASYTYIWYENNTQIGTGRSLLYNVPGGVPSVVIRCRATLAGSCAQEALSVETISTGTIPSTPKIEGNTVLCSGTAILNVLPVNPGTYTYAWYKDNTLIGNTQTITVTEGGDYYATVTEGCTSPMAHVNIPAVSSASPVVTLNSSSTTPGQANLGDEITYNAAINFGPATGYEWDIPADIAELLQGGTGYSYALVRYKAQGSNTLTARVTNACGIGVGTLNVTVGNDCAVVTAVTPSGPTARTTVTGVAVTLGNVSASFSEGSPVANYKWYSNGSASNTGGTAIDPVATLTNYTFTPSAAGTYYFYCEADNSECPGSPVPSGVYTVTVLDAPVITGTTPGSRCGAGTVNLSATSSSSVRWYETASSTTILSTNNTFTTPSLSANKTYYVSAVNAGGESARSAVTATVILNAINSTTGGSRTSPGTVKLGATVSAGSTIYWQTSPTGTSTSNAGTSFTTPTLSVTTTYYARPYNATCSWGTAVSATASINISATTGWGQYAMGYWQQYQVSIQAGNYVGFGVALTNGAALSGVVFTAISSVGSQTVPHSVVTRTHAGRTIQMAYVLLTPAVINQYYGGAHTGNIRVNFSGGVQNVWIFTRDTF</sequence>
<dbReference type="Proteomes" id="UP001596023">
    <property type="component" value="Unassembled WGS sequence"/>
</dbReference>
<dbReference type="EMBL" id="JBHSGN010000139">
    <property type="protein sequence ID" value="MFC4676500.1"/>
    <property type="molecule type" value="Genomic_DNA"/>
</dbReference>
<evidence type="ECO:0000313" key="3">
    <source>
        <dbReference type="Proteomes" id="UP001596023"/>
    </source>
</evidence>
<dbReference type="RefSeq" id="WP_380000803.1">
    <property type="nucleotide sequence ID" value="NZ_JBHSGN010000139.1"/>
</dbReference>
<name>A0ABV9L235_9BACT</name>
<dbReference type="InterPro" id="IPR044023">
    <property type="entry name" value="Ig_7"/>
</dbReference>
<dbReference type="Pfam" id="PF19081">
    <property type="entry name" value="Ig_7"/>
    <property type="match status" value="1"/>
</dbReference>
<keyword evidence="3" id="KW-1185">Reference proteome</keyword>
<comment type="caution">
    <text evidence="2">The sequence shown here is derived from an EMBL/GenBank/DDBJ whole genome shotgun (WGS) entry which is preliminary data.</text>
</comment>
<evidence type="ECO:0000313" key="2">
    <source>
        <dbReference type="EMBL" id="MFC4676500.1"/>
    </source>
</evidence>
<feature type="domain" description="Ig-like" evidence="1">
    <location>
        <begin position="647"/>
        <end position="723"/>
    </location>
</feature>
<accession>A0ABV9L235</accession>
<evidence type="ECO:0000259" key="1">
    <source>
        <dbReference type="Pfam" id="PF19081"/>
    </source>
</evidence>
<protein>
    <recommendedName>
        <fullName evidence="1">Ig-like domain-containing protein</fullName>
    </recommendedName>
</protein>